<name>A0ABM7RDT1_9BACT</name>
<keyword evidence="1" id="KW-1133">Transmembrane helix</keyword>
<gene>
    <name evidence="2" type="ORF">HAHE_37270</name>
</gene>
<dbReference type="NCBIfam" id="TIGR04294">
    <property type="entry name" value="pre_pil_HX9DG"/>
    <property type="match status" value="1"/>
</dbReference>
<dbReference type="NCBIfam" id="TIGR02532">
    <property type="entry name" value="IV_pilin_GFxxxE"/>
    <property type="match status" value="1"/>
</dbReference>
<proteinExistence type="predicted"/>
<protein>
    <recommendedName>
        <fullName evidence="4">Prepilin-type N-terminal cleavage/methylation domain-containing protein</fullName>
    </recommendedName>
</protein>
<evidence type="ECO:0008006" key="4">
    <source>
        <dbReference type="Google" id="ProtNLM"/>
    </source>
</evidence>
<evidence type="ECO:0000256" key="1">
    <source>
        <dbReference type="SAM" id="Phobius"/>
    </source>
</evidence>
<organism evidence="2 3">
    <name type="scientific">Haloferula helveola</name>
    <dbReference type="NCBI Taxonomy" id="490095"/>
    <lineage>
        <taxon>Bacteria</taxon>
        <taxon>Pseudomonadati</taxon>
        <taxon>Verrucomicrobiota</taxon>
        <taxon>Verrucomicrobiia</taxon>
        <taxon>Verrucomicrobiales</taxon>
        <taxon>Verrucomicrobiaceae</taxon>
        <taxon>Haloferula</taxon>
    </lineage>
</organism>
<reference evidence="2 3" key="1">
    <citation type="submission" date="2021-06" db="EMBL/GenBank/DDBJ databases">
        <title>Complete genome of Haloferula helveola possessing various polysaccharide degrading enzymes.</title>
        <authorList>
            <person name="Takami H."/>
            <person name="Huang C."/>
            <person name="Hamasaki K."/>
        </authorList>
    </citation>
    <scope>NUCLEOTIDE SEQUENCE [LARGE SCALE GENOMIC DNA]</scope>
    <source>
        <strain evidence="2 3">CN-1</strain>
    </source>
</reference>
<dbReference type="Pfam" id="PF07963">
    <property type="entry name" value="N_methyl"/>
    <property type="match status" value="1"/>
</dbReference>
<evidence type="ECO:0000313" key="3">
    <source>
        <dbReference type="Proteomes" id="UP001374893"/>
    </source>
</evidence>
<dbReference type="InterPro" id="IPR012902">
    <property type="entry name" value="N_methyl_site"/>
</dbReference>
<feature type="transmembrane region" description="Helical" evidence="1">
    <location>
        <begin position="12"/>
        <end position="37"/>
    </location>
</feature>
<sequence length="233" mass="25801">MKHRFSRRPASSGFTLIELLVVIVIVAALSSLVFVVARRGLEKARAATCASNLRQVGMLMNGYASENFGQYPHGGPPDGWIDRLCVEMVSGYPENGGNAEKQTYFESGGGEIFNCPSDKDGRKNLHKSYLANPRVVGMKTGDGDWLGNGAFSPQRQQALKYPARTFLVIEDWGRNSKLWKGNGLRYEGDIKKDAERPCHGDGRHFLYVDGHVEFMTQDPGAEGDGFDIYYKGE</sequence>
<dbReference type="PANTHER" id="PTHR30093">
    <property type="entry name" value="GENERAL SECRETION PATHWAY PROTEIN G"/>
    <property type="match status" value="1"/>
</dbReference>
<keyword evidence="1" id="KW-0472">Membrane</keyword>
<dbReference type="Proteomes" id="UP001374893">
    <property type="component" value="Chromosome"/>
</dbReference>
<dbReference type="SUPFAM" id="SSF54523">
    <property type="entry name" value="Pili subunits"/>
    <property type="match status" value="1"/>
</dbReference>
<evidence type="ECO:0000313" key="2">
    <source>
        <dbReference type="EMBL" id="BCX49819.1"/>
    </source>
</evidence>
<dbReference type="InterPro" id="IPR045584">
    <property type="entry name" value="Pilin-like"/>
</dbReference>
<keyword evidence="3" id="KW-1185">Reference proteome</keyword>
<keyword evidence="1" id="KW-0812">Transmembrane</keyword>
<dbReference type="RefSeq" id="WP_338686600.1">
    <property type="nucleotide sequence ID" value="NZ_AP024702.1"/>
</dbReference>
<dbReference type="PROSITE" id="PS00409">
    <property type="entry name" value="PROKAR_NTER_METHYL"/>
    <property type="match status" value="1"/>
</dbReference>
<accession>A0ABM7RDT1</accession>
<dbReference type="Gene3D" id="3.30.700.10">
    <property type="entry name" value="Glycoprotein, Type 4 Pilin"/>
    <property type="match status" value="1"/>
</dbReference>
<dbReference type="EMBL" id="AP024702">
    <property type="protein sequence ID" value="BCX49819.1"/>
    <property type="molecule type" value="Genomic_DNA"/>
</dbReference>
<dbReference type="InterPro" id="IPR027558">
    <property type="entry name" value="Pre_pil_HX9DG_C"/>
</dbReference>